<feature type="region of interest" description="Disordered" evidence="1">
    <location>
        <begin position="1"/>
        <end position="66"/>
    </location>
</feature>
<reference evidence="2 3" key="1">
    <citation type="submission" date="2021-05" db="EMBL/GenBank/DDBJ databases">
        <title>Genome Assembly of Synthetic Allotetraploid Brassica napus Reveals Homoeologous Exchanges between Subgenomes.</title>
        <authorList>
            <person name="Davis J.T."/>
        </authorList>
    </citation>
    <scope>NUCLEOTIDE SEQUENCE [LARGE SCALE GENOMIC DNA]</scope>
    <source>
        <strain evidence="3">cv. Da-Ae</strain>
        <tissue evidence="2">Seedling</tissue>
    </source>
</reference>
<organism evidence="2 3">
    <name type="scientific">Brassica napus</name>
    <name type="common">Rape</name>
    <dbReference type="NCBI Taxonomy" id="3708"/>
    <lineage>
        <taxon>Eukaryota</taxon>
        <taxon>Viridiplantae</taxon>
        <taxon>Streptophyta</taxon>
        <taxon>Embryophyta</taxon>
        <taxon>Tracheophyta</taxon>
        <taxon>Spermatophyta</taxon>
        <taxon>Magnoliopsida</taxon>
        <taxon>eudicotyledons</taxon>
        <taxon>Gunneridae</taxon>
        <taxon>Pentapetalae</taxon>
        <taxon>rosids</taxon>
        <taxon>malvids</taxon>
        <taxon>Brassicales</taxon>
        <taxon>Brassicaceae</taxon>
        <taxon>Brassiceae</taxon>
        <taxon>Brassica</taxon>
    </lineage>
</organism>
<sequence length="242" mass="27458">MTRNPKKKTRNPEKNKRNPKKELNWSPEEMTNMLKRRGRPKQLDNIKLRRMQRESAEADADSVEAAEVEDLKELEGRLMNAIRDGLKEVNQYVESLGNQLTPIENEVRSLRMSVPEMSVRDAGVLDIAKQMPSQHGEGNDEEDSSSKDETWKKIVVLRMMTWKKRVMAEKAKNDAAKVGEKVKESGNVQTKTKTNKRGRKGDGKQGSLAKKPKTISDGARSPYLTRNKKKSGGQKKSGDQKK</sequence>
<feature type="compositionally biased region" description="Basic and acidic residues" evidence="1">
    <location>
        <begin position="41"/>
        <end position="56"/>
    </location>
</feature>
<feature type="compositionally biased region" description="Basic and acidic residues" evidence="1">
    <location>
        <begin position="168"/>
        <end position="184"/>
    </location>
</feature>
<evidence type="ECO:0000313" key="3">
    <source>
        <dbReference type="Proteomes" id="UP000824890"/>
    </source>
</evidence>
<name>A0ABQ7XV64_BRANA</name>
<dbReference type="EMBL" id="JAGKQM010000019">
    <property type="protein sequence ID" value="KAH0858928.1"/>
    <property type="molecule type" value="Genomic_DNA"/>
</dbReference>
<proteinExistence type="predicted"/>
<feature type="region of interest" description="Disordered" evidence="1">
    <location>
        <begin position="130"/>
        <end position="150"/>
    </location>
</feature>
<evidence type="ECO:0000256" key="1">
    <source>
        <dbReference type="SAM" id="MobiDB-lite"/>
    </source>
</evidence>
<protein>
    <submittedName>
        <fullName evidence="2">Uncharacterized protein</fullName>
    </submittedName>
</protein>
<evidence type="ECO:0000313" key="2">
    <source>
        <dbReference type="EMBL" id="KAH0858928.1"/>
    </source>
</evidence>
<accession>A0ABQ7XV64</accession>
<keyword evidence="3" id="KW-1185">Reference proteome</keyword>
<comment type="caution">
    <text evidence="2">The sequence shown here is derived from an EMBL/GenBank/DDBJ whole genome shotgun (WGS) entry which is preliminary data.</text>
</comment>
<feature type="region of interest" description="Disordered" evidence="1">
    <location>
        <begin position="168"/>
        <end position="242"/>
    </location>
</feature>
<feature type="compositionally biased region" description="Basic and acidic residues" evidence="1">
    <location>
        <begin position="10"/>
        <end position="23"/>
    </location>
</feature>
<feature type="compositionally biased region" description="Acidic residues" evidence="1">
    <location>
        <begin position="57"/>
        <end position="66"/>
    </location>
</feature>
<dbReference type="Proteomes" id="UP000824890">
    <property type="component" value="Unassembled WGS sequence"/>
</dbReference>
<gene>
    <name evidence="2" type="ORF">HID58_087189</name>
</gene>